<dbReference type="SMART" id="SM00116">
    <property type="entry name" value="CBS"/>
    <property type="match status" value="2"/>
</dbReference>
<protein>
    <recommendedName>
        <fullName evidence="9">Magnesium transporter MgtE</fullName>
    </recommendedName>
</protein>
<accession>A0A378U5W0</accession>
<keyword evidence="7 9" id="KW-0472">Membrane</keyword>
<reference evidence="11 12" key="1">
    <citation type="submission" date="2018-06" db="EMBL/GenBank/DDBJ databases">
        <authorList>
            <consortium name="Pathogen Informatics"/>
            <person name="Doyle S."/>
        </authorList>
    </citation>
    <scope>NUCLEOTIDE SEQUENCE [LARGE SCALE GENOMIC DNA]</scope>
    <source>
        <strain evidence="11 12">NCTC11179</strain>
    </source>
</reference>
<comment type="similarity">
    <text evidence="2 9">Belongs to the SLC41A transporter family.</text>
</comment>
<dbReference type="Proteomes" id="UP000255024">
    <property type="component" value="Unassembled WGS sequence"/>
</dbReference>
<evidence type="ECO:0000256" key="6">
    <source>
        <dbReference type="ARBA" id="ARBA00022989"/>
    </source>
</evidence>
<feature type="transmembrane region" description="Helical" evidence="9">
    <location>
        <begin position="441"/>
        <end position="462"/>
    </location>
</feature>
<feature type="transmembrane region" description="Helical" evidence="9">
    <location>
        <begin position="291"/>
        <end position="308"/>
    </location>
</feature>
<dbReference type="SUPFAM" id="SSF158791">
    <property type="entry name" value="MgtE N-terminal domain-like"/>
    <property type="match status" value="1"/>
</dbReference>
<organism evidence="11 12">
    <name type="scientific">Myroides odoratus</name>
    <name type="common">Flavobacterium odoratum</name>
    <dbReference type="NCBI Taxonomy" id="256"/>
    <lineage>
        <taxon>Bacteria</taxon>
        <taxon>Pseudomonadati</taxon>
        <taxon>Bacteroidota</taxon>
        <taxon>Flavobacteriia</taxon>
        <taxon>Flavobacteriales</taxon>
        <taxon>Flavobacteriaceae</taxon>
        <taxon>Myroides</taxon>
    </lineage>
</organism>
<evidence type="ECO:0000313" key="11">
    <source>
        <dbReference type="EMBL" id="STZ69533.1"/>
    </source>
</evidence>
<keyword evidence="4 9" id="KW-0812">Transmembrane</keyword>
<dbReference type="AlphaFoldDB" id="A0A378U5W0"/>
<dbReference type="RefSeq" id="WP_115092243.1">
    <property type="nucleotide sequence ID" value="NZ_CP068107.1"/>
</dbReference>
<evidence type="ECO:0000256" key="2">
    <source>
        <dbReference type="ARBA" id="ARBA00009749"/>
    </source>
</evidence>
<dbReference type="InterPro" id="IPR046342">
    <property type="entry name" value="CBS_dom_sf"/>
</dbReference>
<keyword evidence="12" id="KW-1185">Reference proteome</keyword>
<dbReference type="Gene3D" id="3.10.580.10">
    <property type="entry name" value="CBS-domain"/>
    <property type="match status" value="1"/>
</dbReference>
<dbReference type="SMART" id="SM00924">
    <property type="entry name" value="MgtE_N"/>
    <property type="match status" value="1"/>
</dbReference>
<dbReference type="SUPFAM" id="SSF161093">
    <property type="entry name" value="MgtE membrane domain-like"/>
    <property type="match status" value="1"/>
</dbReference>
<evidence type="ECO:0000256" key="1">
    <source>
        <dbReference type="ARBA" id="ARBA00004141"/>
    </source>
</evidence>
<dbReference type="Pfam" id="PF01769">
    <property type="entry name" value="MgtE"/>
    <property type="match status" value="1"/>
</dbReference>
<dbReference type="InterPro" id="IPR006669">
    <property type="entry name" value="MgtE_transporter"/>
</dbReference>
<dbReference type="InterPro" id="IPR036739">
    <property type="entry name" value="SLC41_membr_dom_sf"/>
</dbReference>
<keyword evidence="3 9" id="KW-0813">Transport</keyword>
<comment type="caution">
    <text evidence="9">Lacks conserved residue(s) required for the propagation of feature annotation.</text>
</comment>
<sequence length="465" mass="52097">MRTMKYEHSSLRKIAQDFQGLDQMMKMLPVLKKMPIIDVSEALSLTETKELFVILREFPLEHQAEIFAAFPLVKQLSVFQQLSMKRFARLFEQMPSEDRADLFQILTQQEQIDLLPFLTKQVRENVLALSSYPEDTAGGIMSTDFATVGKDMTCFEAIHKVRQDAPSKKTIYYIYVVNEDQTLLGFITLKDLIIAEPHQLVEEELHRDFVFGYVDEDNEEVAAKIDKYELVALPILNRKKQLVGIVTHDDALDIIQAEHTEDMQKFMGVMGSSEDADYEQTSVFNHFKKRVFWLVTLAIVGLVSGLIIHNFEGALAQMVILAIYMPMVADAGGNAGSQSATVVVRAIALGQITVKSWMLVLWKEMKIGLMLALCLGVLAFSKVVLLSWETESPEVFSLWIIGGVIAVALFLQVIFSTVIGAALPLLVKKMGADPAVVASPAIRTIVNILGLLIYFGLAAYIFDLH</sequence>
<dbReference type="GO" id="GO:0046872">
    <property type="term" value="F:metal ion binding"/>
    <property type="evidence" value="ECO:0007669"/>
    <property type="project" value="UniProtKB-KW"/>
</dbReference>
<dbReference type="PROSITE" id="PS51371">
    <property type="entry name" value="CBS"/>
    <property type="match status" value="2"/>
</dbReference>
<comment type="function">
    <text evidence="9">Acts as a magnesium transporter.</text>
</comment>
<feature type="domain" description="CBS" evidence="10">
    <location>
        <begin position="141"/>
        <end position="203"/>
    </location>
</feature>
<dbReference type="PANTHER" id="PTHR43773">
    <property type="entry name" value="MAGNESIUM TRANSPORTER MGTE"/>
    <property type="match status" value="1"/>
</dbReference>
<comment type="subcellular location">
    <subcellularLocation>
        <location evidence="9">Cell membrane</location>
        <topology evidence="9">Multi-pass membrane protein</topology>
    </subcellularLocation>
    <subcellularLocation>
        <location evidence="1">Membrane</location>
        <topology evidence="1">Multi-pass membrane protein</topology>
    </subcellularLocation>
</comment>
<evidence type="ECO:0000256" key="4">
    <source>
        <dbReference type="ARBA" id="ARBA00022692"/>
    </source>
</evidence>
<gene>
    <name evidence="11" type="ORF">NCTC11179_03040</name>
</gene>
<dbReference type="Pfam" id="PF00571">
    <property type="entry name" value="CBS"/>
    <property type="match status" value="2"/>
</dbReference>
<evidence type="ECO:0000256" key="9">
    <source>
        <dbReference type="RuleBase" id="RU362011"/>
    </source>
</evidence>
<dbReference type="InterPro" id="IPR038076">
    <property type="entry name" value="MgtE_N_sf"/>
</dbReference>
<keyword evidence="8" id="KW-0129">CBS domain</keyword>
<dbReference type="Pfam" id="PF03448">
    <property type="entry name" value="MgtE_N"/>
    <property type="match status" value="1"/>
</dbReference>
<comment type="subunit">
    <text evidence="9">Homodimer.</text>
</comment>
<feature type="domain" description="CBS" evidence="10">
    <location>
        <begin position="205"/>
        <end position="261"/>
    </location>
</feature>
<keyword evidence="9" id="KW-1003">Cell membrane</keyword>
<evidence type="ECO:0000256" key="8">
    <source>
        <dbReference type="PROSITE-ProRule" id="PRU00703"/>
    </source>
</evidence>
<dbReference type="InterPro" id="IPR006668">
    <property type="entry name" value="Mg_transptr_MgtE_intracell_dom"/>
</dbReference>
<evidence type="ECO:0000256" key="7">
    <source>
        <dbReference type="ARBA" id="ARBA00023136"/>
    </source>
</evidence>
<dbReference type="GO" id="GO:0015095">
    <property type="term" value="F:magnesium ion transmembrane transporter activity"/>
    <property type="evidence" value="ECO:0007669"/>
    <property type="project" value="UniProtKB-UniRule"/>
</dbReference>
<dbReference type="CDD" id="cd04606">
    <property type="entry name" value="CBS_pair_Mg_transporter"/>
    <property type="match status" value="1"/>
</dbReference>
<dbReference type="NCBIfam" id="TIGR00400">
    <property type="entry name" value="mgtE"/>
    <property type="match status" value="1"/>
</dbReference>
<dbReference type="InterPro" id="IPR000644">
    <property type="entry name" value="CBS_dom"/>
</dbReference>
<dbReference type="EMBL" id="UGQL01000002">
    <property type="protein sequence ID" value="STZ69533.1"/>
    <property type="molecule type" value="Genomic_DNA"/>
</dbReference>
<dbReference type="GO" id="GO:0005886">
    <property type="term" value="C:plasma membrane"/>
    <property type="evidence" value="ECO:0007669"/>
    <property type="project" value="UniProtKB-SubCell"/>
</dbReference>
<proteinExistence type="inferred from homology"/>
<name>A0A378U5W0_MYROD</name>
<evidence type="ECO:0000313" key="12">
    <source>
        <dbReference type="Proteomes" id="UP000255024"/>
    </source>
</evidence>
<dbReference type="InterPro" id="IPR006667">
    <property type="entry name" value="SLC41_membr_dom"/>
</dbReference>
<keyword evidence="5 9" id="KW-0460">Magnesium</keyword>
<keyword evidence="9" id="KW-0479">Metal-binding</keyword>
<evidence type="ECO:0000256" key="3">
    <source>
        <dbReference type="ARBA" id="ARBA00022448"/>
    </source>
</evidence>
<dbReference type="Gene3D" id="1.10.357.20">
    <property type="entry name" value="SLC41 divalent cation transporters, integral membrane domain"/>
    <property type="match status" value="1"/>
</dbReference>
<evidence type="ECO:0000256" key="5">
    <source>
        <dbReference type="ARBA" id="ARBA00022842"/>
    </source>
</evidence>
<dbReference type="PANTHER" id="PTHR43773:SF1">
    <property type="entry name" value="MAGNESIUM TRANSPORTER MGTE"/>
    <property type="match status" value="1"/>
</dbReference>
<dbReference type="SUPFAM" id="SSF54631">
    <property type="entry name" value="CBS-domain pair"/>
    <property type="match status" value="1"/>
</dbReference>
<evidence type="ECO:0000259" key="10">
    <source>
        <dbReference type="PROSITE" id="PS51371"/>
    </source>
</evidence>
<feature type="transmembrane region" description="Helical" evidence="9">
    <location>
        <begin position="367"/>
        <end position="386"/>
    </location>
</feature>
<keyword evidence="6 9" id="KW-1133">Transmembrane helix</keyword>
<dbReference type="Gene3D" id="1.25.60.10">
    <property type="entry name" value="MgtE N-terminal domain-like"/>
    <property type="match status" value="1"/>
</dbReference>
<feature type="transmembrane region" description="Helical" evidence="9">
    <location>
        <begin position="398"/>
        <end position="421"/>
    </location>
</feature>